<feature type="transmembrane region" description="Helical" evidence="5">
    <location>
        <begin position="7"/>
        <end position="26"/>
    </location>
</feature>
<dbReference type="GO" id="GO:0016020">
    <property type="term" value="C:membrane"/>
    <property type="evidence" value="ECO:0007669"/>
    <property type="project" value="UniProtKB-SubCell"/>
</dbReference>
<comment type="caution">
    <text evidence="6">The sequence shown here is derived from an EMBL/GenBank/DDBJ whole genome shotgun (WGS) entry which is preliminary data.</text>
</comment>
<feature type="transmembrane region" description="Helical" evidence="5">
    <location>
        <begin position="118"/>
        <end position="141"/>
    </location>
</feature>
<feature type="transmembrane region" description="Helical" evidence="5">
    <location>
        <begin position="173"/>
        <end position="191"/>
    </location>
</feature>
<feature type="transmembrane region" description="Helical" evidence="5">
    <location>
        <begin position="267"/>
        <end position="291"/>
    </location>
</feature>
<evidence type="ECO:0000256" key="2">
    <source>
        <dbReference type="ARBA" id="ARBA00022692"/>
    </source>
</evidence>
<dbReference type="Gene3D" id="1.20.1530.20">
    <property type="match status" value="1"/>
</dbReference>
<dbReference type="Proteomes" id="UP000013909">
    <property type="component" value="Unassembled WGS sequence"/>
</dbReference>
<dbReference type="PATRIC" id="fig|1288963.3.peg.4400"/>
<keyword evidence="3 5" id="KW-1133">Transmembrane helix</keyword>
<dbReference type="PANTHER" id="PTHR10361">
    <property type="entry name" value="SODIUM-BILE ACID COTRANSPORTER"/>
    <property type="match status" value="1"/>
</dbReference>
<sequence length="360" mass="38592">MNKKAYTIGFSIVAAFGFLLAIFSQIGLPIEHAGTTLIVSFLFLGITFYLHEKLRGYVYTVMILASASLALLYPEPFVSYRGYQLNQLIIPMLQFIMFGMGSTMTLRDFAGVVKMPKGVGIGLACQLTLMPLSGFLIAKWSGMPPEIAAGIILVGCSPSGVASNVISYLAKANLALSITLTAVSTLIAPLTTPLLMKSLAGAYVSIHVGEMMWTIFKLVIFPVLGGLAFNHLLRDRAVWVQKLMPTASMAVIAVVIVLITASGRDNFLALGTALTVWILLHNMVGYSLGYYSARLFRLSEKDSRTIALEVGLQNGGMAGGLAKEMGKLATVGLAPAIFSVLQNITGSILASHWHKRPPAS</sequence>
<evidence type="ECO:0000256" key="1">
    <source>
        <dbReference type="ARBA" id="ARBA00004141"/>
    </source>
</evidence>
<evidence type="ECO:0000313" key="6">
    <source>
        <dbReference type="EMBL" id="EON75240.1"/>
    </source>
</evidence>
<dbReference type="InterPro" id="IPR004710">
    <property type="entry name" value="Bilac:Na_transpt"/>
</dbReference>
<keyword evidence="7" id="KW-1185">Reference proteome</keyword>
<dbReference type="PANTHER" id="PTHR10361:SF28">
    <property type="entry name" value="P3 PROTEIN-RELATED"/>
    <property type="match status" value="1"/>
</dbReference>
<protein>
    <submittedName>
        <fullName evidence="6">Sodium-dependent transporter</fullName>
    </submittedName>
</protein>
<feature type="transmembrane region" description="Helical" evidence="5">
    <location>
        <begin position="57"/>
        <end position="73"/>
    </location>
</feature>
<feature type="transmembrane region" description="Helical" evidence="5">
    <location>
        <begin position="32"/>
        <end position="50"/>
    </location>
</feature>
<feature type="transmembrane region" description="Helical" evidence="5">
    <location>
        <begin position="211"/>
        <end position="231"/>
    </location>
</feature>
<proteinExistence type="predicted"/>
<evidence type="ECO:0000313" key="7">
    <source>
        <dbReference type="Proteomes" id="UP000013909"/>
    </source>
</evidence>
<feature type="transmembrane region" description="Helical" evidence="5">
    <location>
        <begin position="243"/>
        <end position="261"/>
    </location>
</feature>
<keyword evidence="4 5" id="KW-0472">Membrane</keyword>
<gene>
    <name evidence="6" type="ORF">ADIS_4411</name>
</gene>
<evidence type="ECO:0000256" key="5">
    <source>
        <dbReference type="SAM" id="Phobius"/>
    </source>
</evidence>
<feature type="transmembrane region" description="Helical" evidence="5">
    <location>
        <begin position="85"/>
        <end position="106"/>
    </location>
</feature>
<feature type="transmembrane region" description="Helical" evidence="5">
    <location>
        <begin position="147"/>
        <end position="166"/>
    </location>
</feature>
<dbReference type="EMBL" id="AQHR01000110">
    <property type="protein sequence ID" value="EON75240.1"/>
    <property type="molecule type" value="Genomic_DNA"/>
</dbReference>
<organism evidence="6 7">
    <name type="scientific">Lunatimonas lonarensis</name>
    <dbReference type="NCBI Taxonomy" id="1232681"/>
    <lineage>
        <taxon>Bacteria</taxon>
        <taxon>Pseudomonadati</taxon>
        <taxon>Bacteroidota</taxon>
        <taxon>Cytophagia</taxon>
        <taxon>Cytophagales</taxon>
        <taxon>Cyclobacteriaceae</taxon>
    </lineage>
</organism>
<evidence type="ECO:0000256" key="4">
    <source>
        <dbReference type="ARBA" id="ARBA00023136"/>
    </source>
</evidence>
<name>R7ZMB6_9BACT</name>
<evidence type="ECO:0000256" key="3">
    <source>
        <dbReference type="ARBA" id="ARBA00022989"/>
    </source>
</evidence>
<dbReference type="AlphaFoldDB" id="R7ZMB6"/>
<reference evidence="6 7" key="1">
    <citation type="submission" date="2013-02" db="EMBL/GenBank/DDBJ databases">
        <title>A novel strain isolated from Lonar lake, Maharashtra, India.</title>
        <authorList>
            <person name="Singh A."/>
        </authorList>
    </citation>
    <scope>NUCLEOTIDE SEQUENCE [LARGE SCALE GENOMIC DNA]</scope>
    <source>
        <strain evidence="6 7">AK24</strain>
    </source>
</reference>
<keyword evidence="2 5" id="KW-0812">Transmembrane</keyword>
<comment type="subcellular location">
    <subcellularLocation>
        <location evidence="1">Membrane</location>
        <topology evidence="1">Multi-pass membrane protein</topology>
    </subcellularLocation>
</comment>
<dbReference type="RefSeq" id="WP_010856524.1">
    <property type="nucleotide sequence ID" value="NZ_AQHR01000110.1"/>
</dbReference>
<dbReference type="Pfam" id="PF01758">
    <property type="entry name" value="SBF"/>
    <property type="match status" value="1"/>
</dbReference>
<dbReference type="InterPro" id="IPR038770">
    <property type="entry name" value="Na+/solute_symporter_sf"/>
</dbReference>
<dbReference type="STRING" id="1232681.ADIS_4411"/>
<dbReference type="InterPro" id="IPR002657">
    <property type="entry name" value="BilAc:Na_symport/Acr3"/>
</dbReference>
<accession>R7ZMB6</accession>